<dbReference type="EMBL" id="GL452140">
    <property type="protein sequence ID" value="EFN77821.1"/>
    <property type="molecule type" value="Genomic_DNA"/>
</dbReference>
<evidence type="ECO:0000313" key="1">
    <source>
        <dbReference type="EMBL" id="EFN77821.1"/>
    </source>
</evidence>
<evidence type="ECO:0008006" key="3">
    <source>
        <dbReference type="Google" id="ProtNLM"/>
    </source>
</evidence>
<feature type="non-terminal residue" evidence="1">
    <location>
        <position position="1"/>
    </location>
</feature>
<dbReference type="AlphaFoldDB" id="E2C2L0"/>
<dbReference type="InParanoid" id="E2C2L0"/>
<sequence>KIDTGSDVSVINGKFVKICEESEMENYLDLVYPTGEKIPIRSRVFVKVELGKFSLKMPMFIVEMTEDCLLGTDFLTRTNAESSIRETLGIS</sequence>
<evidence type="ECO:0000313" key="2">
    <source>
        <dbReference type="Proteomes" id="UP000008237"/>
    </source>
</evidence>
<accession>E2C2L0</accession>
<dbReference type="Gene3D" id="2.40.70.10">
    <property type="entry name" value="Acid Proteases"/>
    <property type="match status" value="1"/>
</dbReference>
<feature type="non-terminal residue" evidence="1">
    <location>
        <position position="91"/>
    </location>
</feature>
<keyword evidence="2" id="KW-1185">Reference proteome</keyword>
<reference evidence="1 2" key="1">
    <citation type="journal article" date="2010" name="Science">
        <title>Genomic comparison of the ants Camponotus floridanus and Harpegnathos saltator.</title>
        <authorList>
            <person name="Bonasio R."/>
            <person name="Zhang G."/>
            <person name="Ye C."/>
            <person name="Mutti N.S."/>
            <person name="Fang X."/>
            <person name="Qin N."/>
            <person name="Donahue G."/>
            <person name="Yang P."/>
            <person name="Li Q."/>
            <person name="Li C."/>
            <person name="Zhang P."/>
            <person name="Huang Z."/>
            <person name="Berger S.L."/>
            <person name="Reinberg D."/>
            <person name="Wang J."/>
            <person name="Liebig J."/>
        </authorList>
    </citation>
    <scope>NUCLEOTIDE SEQUENCE [LARGE SCALE GENOMIC DNA]</scope>
    <source>
        <strain evidence="1 2">R22 G/1</strain>
    </source>
</reference>
<name>E2C2L0_HARSA</name>
<protein>
    <recommendedName>
        <fullName evidence="3">Peptidase A2 domain-containing protein</fullName>
    </recommendedName>
</protein>
<gene>
    <name evidence="1" type="ORF">EAI_03911</name>
</gene>
<proteinExistence type="predicted"/>
<dbReference type="SUPFAM" id="SSF50630">
    <property type="entry name" value="Acid proteases"/>
    <property type="match status" value="1"/>
</dbReference>
<dbReference type="Proteomes" id="UP000008237">
    <property type="component" value="Unassembled WGS sequence"/>
</dbReference>
<organism evidence="2">
    <name type="scientific">Harpegnathos saltator</name>
    <name type="common">Jerdon's jumping ant</name>
    <dbReference type="NCBI Taxonomy" id="610380"/>
    <lineage>
        <taxon>Eukaryota</taxon>
        <taxon>Metazoa</taxon>
        <taxon>Ecdysozoa</taxon>
        <taxon>Arthropoda</taxon>
        <taxon>Hexapoda</taxon>
        <taxon>Insecta</taxon>
        <taxon>Pterygota</taxon>
        <taxon>Neoptera</taxon>
        <taxon>Endopterygota</taxon>
        <taxon>Hymenoptera</taxon>
        <taxon>Apocrita</taxon>
        <taxon>Aculeata</taxon>
        <taxon>Formicoidea</taxon>
        <taxon>Formicidae</taxon>
        <taxon>Ponerinae</taxon>
        <taxon>Ponerini</taxon>
        <taxon>Harpegnathos</taxon>
    </lineage>
</organism>
<dbReference type="InterPro" id="IPR021109">
    <property type="entry name" value="Peptidase_aspartic_dom_sf"/>
</dbReference>